<dbReference type="SMART" id="SM01323">
    <property type="entry name" value="YajC"/>
    <property type="match status" value="1"/>
</dbReference>
<keyword evidence="3" id="KW-1003">Cell membrane</keyword>
<keyword evidence="6 9" id="KW-1133">Transmembrane helix</keyword>
<proteinExistence type="predicted"/>
<dbReference type="GO" id="GO:0005886">
    <property type="term" value="C:plasma membrane"/>
    <property type="evidence" value="ECO:0007669"/>
    <property type="project" value="UniProtKB-SubCell"/>
</dbReference>
<keyword evidence="2" id="KW-0813">Transport</keyword>
<comment type="caution">
    <text evidence="10">The sequence shown here is derived from an EMBL/GenBank/DDBJ whole genome shotgun (WGS) entry which is preliminary data.</text>
</comment>
<dbReference type="GO" id="GO:0015031">
    <property type="term" value="P:protein transport"/>
    <property type="evidence" value="ECO:0007669"/>
    <property type="project" value="UniProtKB-KW"/>
</dbReference>
<protein>
    <submittedName>
        <fullName evidence="10">Preprotein translocase subunit YajC</fullName>
    </submittedName>
</protein>
<keyword evidence="5" id="KW-0653">Protein transport</keyword>
<dbReference type="InterPro" id="IPR003849">
    <property type="entry name" value="Preprotein_translocase_YajC"/>
</dbReference>
<evidence type="ECO:0000256" key="1">
    <source>
        <dbReference type="ARBA" id="ARBA00004162"/>
    </source>
</evidence>
<evidence type="ECO:0000256" key="2">
    <source>
        <dbReference type="ARBA" id="ARBA00022448"/>
    </source>
</evidence>
<dbReference type="PANTHER" id="PTHR33909">
    <property type="entry name" value="SEC TRANSLOCON ACCESSORY COMPLEX SUBUNIT YAJC"/>
    <property type="match status" value="1"/>
</dbReference>
<evidence type="ECO:0000256" key="4">
    <source>
        <dbReference type="ARBA" id="ARBA00022692"/>
    </source>
</evidence>
<keyword evidence="4 9" id="KW-0812">Transmembrane</keyword>
<evidence type="ECO:0000313" key="10">
    <source>
        <dbReference type="EMBL" id="OIR04090.1"/>
    </source>
</evidence>
<keyword evidence="8 9" id="KW-0472">Membrane</keyword>
<keyword evidence="7" id="KW-0811">Translocation</keyword>
<gene>
    <name evidence="10" type="ORF">GALL_138210</name>
</gene>
<dbReference type="PRINTS" id="PR01853">
    <property type="entry name" value="YAJCTRNLCASE"/>
</dbReference>
<dbReference type="NCBIfam" id="TIGR00739">
    <property type="entry name" value="yajC"/>
    <property type="match status" value="1"/>
</dbReference>
<organism evidence="10">
    <name type="scientific">mine drainage metagenome</name>
    <dbReference type="NCBI Taxonomy" id="410659"/>
    <lineage>
        <taxon>unclassified sequences</taxon>
        <taxon>metagenomes</taxon>
        <taxon>ecological metagenomes</taxon>
    </lineage>
</organism>
<evidence type="ECO:0000256" key="9">
    <source>
        <dbReference type="SAM" id="Phobius"/>
    </source>
</evidence>
<dbReference type="Pfam" id="PF02699">
    <property type="entry name" value="YajC"/>
    <property type="match status" value="1"/>
</dbReference>
<evidence type="ECO:0000256" key="5">
    <source>
        <dbReference type="ARBA" id="ARBA00022927"/>
    </source>
</evidence>
<evidence type="ECO:0000256" key="6">
    <source>
        <dbReference type="ARBA" id="ARBA00022989"/>
    </source>
</evidence>
<feature type="transmembrane region" description="Helical" evidence="9">
    <location>
        <begin position="39"/>
        <end position="57"/>
    </location>
</feature>
<dbReference type="AlphaFoldDB" id="A0A1J5S7J9"/>
<dbReference type="EMBL" id="MLJW01000060">
    <property type="protein sequence ID" value="OIR04090.1"/>
    <property type="molecule type" value="Genomic_DNA"/>
</dbReference>
<reference evidence="10" key="1">
    <citation type="submission" date="2016-10" db="EMBL/GenBank/DDBJ databases">
        <title>Sequence of Gallionella enrichment culture.</title>
        <authorList>
            <person name="Poehlein A."/>
            <person name="Muehling M."/>
            <person name="Daniel R."/>
        </authorList>
    </citation>
    <scope>NUCLEOTIDE SEQUENCE</scope>
</reference>
<name>A0A1J5S7J9_9ZZZZ</name>
<evidence type="ECO:0000256" key="3">
    <source>
        <dbReference type="ARBA" id="ARBA00022475"/>
    </source>
</evidence>
<comment type="subcellular location">
    <subcellularLocation>
        <location evidence="1">Cell membrane</location>
        <topology evidence="1">Single-pass membrane protein</topology>
    </subcellularLocation>
</comment>
<dbReference type="PANTHER" id="PTHR33909:SF1">
    <property type="entry name" value="SEC TRANSLOCON ACCESSORY COMPLEX SUBUNIT YAJC"/>
    <property type="match status" value="1"/>
</dbReference>
<evidence type="ECO:0000256" key="8">
    <source>
        <dbReference type="ARBA" id="ARBA00023136"/>
    </source>
</evidence>
<evidence type="ECO:0000256" key="7">
    <source>
        <dbReference type="ARBA" id="ARBA00023010"/>
    </source>
</evidence>
<sequence length="123" mass="13468">MRVSFSESSQHVMMKIVTMHTIALTIAQAKGPQASSGLMQILFFGLMFAAMYFLLIAPQRKKQKAHEKMLSSLGVGDEVVTNGGIYGVVTNVRDDRFTIRIADNTKVDVAKGFVQTLVKKSGS</sequence>
<accession>A0A1J5S7J9</accession>